<reference evidence="1 2" key="1">
    <citation type="submission" date="2020-08" db="EMBL/GenBank/DDBJ databases">
        <title>Genemic of Streptomyces polyaspartic.</title>
        <authorList>
            <person name="Liu W."/>
        </authorList>
    </citation>
    <scope>NUCLEOTIDE SEQUENCE [LARGE SCALE GENOMIC DNA]</scope>
    <source>
        <strain evidence="1 2">TRM66268-LWL</strain>
    </source>
</reference>
<comment type="caution">
    <text evidence="1">The sequence shown here is derived from an EMBL/GenBank/DDBJ whole genome shotgun (WGS) entry which is preliminary data.</text>
</comment>
<keyword evidence="2" id="KW-1185">Reference proteome</keyword>
<dbReference type="Proteomes" id="UP000642284">
    <property type="component" value="Unassembled WGS sequence"/>
</dbReference>
<dbReference type="RefSeq" id="WP_187815285.1">
    <property type="nucleotide sequence ID" value="NZ_JACTVJ010000010.1"/>
</dbReference>
<sequence>MEIFSPDRIPVPAGSRAEMVEALLRRADLLRQLLRLRGDERGALADRDG</sequence>
<accession>A0ABR7SJQ6</accession>
<organism evidence="1 2">
    <name type="scientific">Streptomyces polyasparticus</name>
    <dbReference type="NCBI Taxonomy" id="2767826"/>
    <lineage>
        <taxon>Bacteria</taxon>
        <taxon>Bacillati</taxon>
        <taxon>Actinomycetota</taxon>
        <taxon>Actinomycetes</taxon>
        <taxon>Kitasatosporales</taxon>
        <taxon>Streptomycetaceae</taxon>
        <taxon>Streptomyces</taxon>
    </lineage>
</organism>
<evidence type="ECO:0000313" key="2">
    <source>
        <dbReference type="Proteomes" id="UP000642284"/>
    </source>
</evidence>
<dbReference type="EMBL" id="JACTVJ010000010">
    <property type="protein sequence ID" value="MBC9714822.1"/>
    <property type="molecule type" value="Genomic_DNA"/>
</dbReference>
<evidence type="ECO:0000313" key="1">
    <source>
        <dbReference type="EMBL" id="MBC9714822.1"/>
    </source>
</evidence>
<gene>
    <name evidence="1" type="ORF">H9Y04_19910</name>
</gene>
<protein>
    <submittedName>
        <fullName evidence="1">Uncharacterized protein</fullName>
    </submittedName>
</protein>
<name>A0ABR7SJQ6_9ACTN</name>
<proteinExistence type="predicted"/>